<evidence type="ECO:0000313" key="1">
    <source>
        <dbReference type="EMBL" id="GGE55752.1"/>
    </source>
</evidence>
<keyword evidence="2" id="KW-1185">Reference proteome</keyword>
<name>A0A8J2YP03_9BACL</name>
<organism evidence="1 2">
    <name type="scientific">Pullulanibacillus camelliae</name>
    <dbReference type="NCBI Taxonomy" id="1707096"/>
    <lineage>
        <taxon>Bacteria</taxon>
        <taxon>Bacillati</taxon>
        <taxon>Bacillota</taxon>
        <taxon>Bacilli</taxon>
        <taxon>Bacillales</taxon>
        <taxon>Sporolactobacillaceae</taxon>
        <taxon>Pullulanibacillus</taxon>
    </lineage>
</organism>
<reference evidence="1" key="2">
    <citation type="submission" date="2020-09" db="EMBL/GenBank/DDBJ databases">
        <authorList>
            <person name="Sun Q."/>
            <person name="Zhou Y."/>
        </authorList>
    </citation>
    <scope>NUCLEOTIDE SEQUENCE</scope>
    <source>
        <strain evidence="1">CGMCC 1.15371</strain>
    </source>
</reference>
<dbReference type="AlphaFoldDB" id="A0A8J2YP03"/>
<sequence length="56" mass="6062">MKLLDMGCILASMRESLQNKDKASMGVIPLTSRSLSIYVIFTIKGPFGQCIAKGAK</sequence>
<protein>
    <submittedName>
        <fullName evidence="1">Uncharacterized protein</fullName>
    </submittedName>
</protein>
<evidence type="ECO:0000313" key="2">
    <source>
        <dbReference type="Proteomes" id="UP000628775"/>
    </source>
</evidence>
<comment type="caution">
    <text evidence="1">The sequence shown here is derived from an EMBL/GenBank/DDBJ whole genome shotgun (WGS) entry which is preliminary data.</text>
</comment>
<dbReference type="EMBL" id="BMIR01000031">
    <property type="protein sequence ID" value="GGE55752.1"/>
    <property type="molecule type" value="Genomic_DNA"/>
</dbReference>
<gene>
    <name evidence="1" type="ORF">GCM10011391_38430</name>
</gene>
<accession>A0A8J2YP03</accession>
<reference evidence="1" key="1">
    <citation type="journal article" date="2014" name="Int. J. Syst. Evol. Microbiol.">
        <title>Complete genome sequence of Corynebacterium casei LMG S-19264T (=DSM 44701T), isolated from a smear-ripened cheese.</title>
        <authorList>
            <consortium name="US DOE Joint Genome Institute (JGI-PGF)"/>
            <person name="Walter F."/>
            <person name="Albersmeier A."/>
            <person name="Kalinowski J."/>
            <person name="Ruckert C."/>
        </authorList>
    </citation>
    <scope>NUCLEOTIDE SEQUENCE</scope>
    <source>
        <strain evidence="1">CGMCC 1.15371</strain>
    </source>
</reference>
<dbReference type="Proteomes" id="UP000628775">
    <property type="component" value="Unassembled WGS sequence"/>
</dbReference>
<proteinExistence type="predicted"/>